<dbReference type="STRING" id="61424.A0A2T9Z2J8"/>
<dbReference type="Pfam" id="PF00501">
    <property type="entry name" value="AMP-binding"/>
    <property type="match status" value="1"/>
</dbReference>
<evidence type="ECO:0000313" key="5">
    <source>
        <dbReference type="EMBL" id="PVU98813.1"/>
    </source>
</evidence>
<evidence type="ECO:0000256" key="1">
    <source>
        <dbReference type="ARBA" id="ARBA00022741"/>
    </source>
</evidence>
<keyword evidence="6" id="KW-1185">Reference proteome</keyword>
<reference evidence="5 6" key="1">
    <citation type="journal article" date="2018" name="MBio">
        <title>Comparative Genomics Reveals the Core Gene Toolbox for the Fungus-Insect Symbiosis.</title>
        <authorList>
            <person name="Wang Y."/>
            <person name="Stata M."/>
            <person name="Wang W."/>
            <person name="Stajich J.E."/>
            <person name="White M.M."/>
            <person name="Moncalvo J.M."/>
        </authorList>
    </citation>
    <scope>NUCLEOTIDE SEQUENCE [LARGE SCALE GENOMIC DNA]</scope>
    <source>
        <strain evidence="5 6">AUS-77-4</strain>
    </source>
</reference>
<accession>A0A2T9Z2J8</accession>
<dbReference type="PANTHER" id="PTHR43272">
    <property type="entry name" value="LONG-CHAIN-FATTY-ACID--COA LIGASE"/>
    <property type="match status" value="1"/>
</dbReference>
<feature type="compositionally biased region" description="Polar residues" evidence="3">
    <location>
        <begin position="1"/>
        <end position="13"/>
    </location>
</feature>
<evidence type="ECO:0000259" key="4">
    <source>
        <dbReference type="Pfam" id="PF00501"/>
    </source>
</evidence>
<evidence type="ECO:0000256" key="3">
    <source>
        <dbReference type="SAM" id="MobiDB-lite"/>
    </source>
</evidence>
<sequence length="662" mass="74453">MTLQHSKILTSYPQKDGETQPRVDRFIEDGQLKTNPPGLKNLEECFQDSMKRHGENTDIIGYRPVLDSEGNVGPYKWLSFRQFYTRYHNFGDGLLKLGHKKGDRIGIFSKNRIEWLLTDYGCLSIDTCAIPLYDTLGIESVEHIVVESDLSTIVCTPDRAEYVLQIIPETNSVIKRLVIMDEISDELRTKCNDNNVQVISFTETEKLGAENPSGYTTDANLDSLVTICYTSGTTGMPKGVMLNQTNFLSAIESLDFFIKNKEIIDINETDSYISLLPLAHILERFLVHMLMFRGCKIGFFRGDMLKVMDDIATLQPSIFVGVPRLFTRIKDRVTGEIEKKGGVTSYLYNYAYSSKLSRVGSGVVTHWLWDYLIFSKIKAKLGGRIKLIISGSAPISGETLDFLRICFSCSVQEGYGSTETTGAVSLTTALDHDSGTVGVPFPNAMIKLVDVPEMGYLSTDKPYPRGEVCAKGPGIFQGYYKQPEKTAESLDADGWCYTGDIGMYDDLGRLRIIDRKKNLFKLSQGEYVAPERIENVYTDNQIVTQAFVYGHSLKSYLVGIIVPEPDLLVKFLKSTKVDFDESLPFAEICKNNEVRKAVVKNLNQWGRSRDLKGFENVKNVYLEPNPFEIPTILSPTLKLKRIEAKAHYITIIDALYAETGDI</sequence>
<dbReference type="Proteomes" id="UP000245699">
    <property type="component" value="Unassembled WGS sequence"/>
</dbReference>
<dbReference type="OrthoDB" id="1700726at2759"/>
<comment type="caution">
    <text evidence="5">The sequence shown here is derived from an EMBL/GenBank/DDBJ whole genome shotgun (WGS) entry which is preliminary data.</text>
</comment>
<feature type="domain" description="AMP-dependent synthetase/ligase" evidence="4">
    <location>
        <begin position="61"/>
        <end position="480"/>
    </location>
</feature>
<dbReference type="GO" id="GO:0016020">
    <property type="term" value="C:membrane"/>
    <property type="evidence" value="ECO:0007669"/>
    <property type="project" value="TreeGrafter"/>
</dbReference>
<dbReference type="SUPFAM" id="SSF56801">
    <property type="entry name" value="Acetyl-CoA synthetase-like"/>
    <property type="match status" value="1"/>
</dbReference>
<dbReference type="GO" id="GO:0005783">
    <property type="term" value="C:endoplasmic reticulum"/>
    <property type="evidence" value="ECO:0007669"/>
    <property type="project" value="TreeGrafter"/>
</dbReference>
<name>A0A2T9Z2J8_9FUNG</name>
<keyword evidence="1" id="KW-0547">Nucleotide-binding</keyword>
<gene>
    <name evidence="5" type="ORF">BB559_001258</name>
</gene>
<feature type="region of interest" description="Disordered" evidence="3">
    <location>
        <begin position="1"/>
        <end position="22"/>
    </location>
</feature>
<organism evidence="5 6">
    <name type="scientific">Furculomyces boomerangus</name>
    <dbReference type="NCBI Taxonomy" id="61424"/>
    <lineage>
        <taxon>Eukaryota</taxon>
        <taxon>Fungi</taxon>
        <taxon>Fungi incertae sedis</taxon>
        <taxon>Zoopagomycota</taxon>
        <taxon>Kickxellomycotina</taxon>
        <taxon>Harpellomycetes</taxon>
        <taxon>Harpellales</taxon>
        <taxon>Harpellaceae</taxon>
        <taxon>Furculomyces</taxon>
    </lineage>
</organism>
<dbReference type="PANTHER" id="PTHR43272:SF33">
    <property type="entry name" value="AMP-BINDING DOMAIN-CONTAINING PROTEIN-RELATED"/>
    <property type="match status" value="1"/>
</dbReference>
<evidence type="ECO:0000256" key="2">
    <source>
        <dbReference type="ARBA" id="ARBA00022840"/>
    </source>
</evidence>
<dbReference type="InterPro" id="IPR042099">
    <property type="entry name" value="ANL_N_sf"/>
</dbReference>
<protein>
    <recommendedName>
        <fullName evidence="4">AMP-dependent synthetase/ligase domain-containing protein</fullName>
    </recommendedName>
</protein>
<dbReference type="EMBL" id="MBFT01000067">
    <property type="protein sequence ID" value="PVU98813.1"/>
    <property type="molecule type" value="Genomic_DNA"/>
</dbReference>
<proteinExistence type="predicted"/>
<dbReference type="Gene3D" id="3.40.50.12780">
    <property type="entry name" value="N-terminal domain of ligase-like"/>
    <property type="match status" value="1"/>
</dbReference>
<evidence type="ECO:0000313" key="6">
    <source>
        <dbReference type="Proteomes" id="UP000245699"/>
    </source>
</evidence>
<dbReference type="InterPro" id="IPR000873">
    <property type="entry name" value="AMP-dep_synth/lig_dom"/>
</dbReference>
<dbReference type="AlphaFoldDB" id="A0A2T9Z2J8"/>
<dbReference type="PROSITE" id="PS00455">
    <property type="entry name" value="AMP_BINDING"/>
    <property type="match status" value="1"/>
</dbReference>
<dbReference type="GO" id="GO:0004467">
    <property type="term" value="F:long-chain fatty acid-CoA ligase activity"/>
    <property type="evidence" value="ECO:0007669"/>
    <property type="project" value="TreeGrafter"/>
</dbReference>
<keyword evidence="2" id="KW-0067">ATP-binding</keyword>
<dbReference type="GO" id="GO:0005524">
    <property type="term" value="F:ATP binding"/>
    <property type="evidence" value="ECO:0007669"/>
    <property type="project" value="UniProtKB-KW"/>
</dbReference>
<dbReference type="InterPro" id="IPR020845">
    <property type="entry name" value="AMP-binding_CS"/>
</dbReference>